<dbReference type="AlphaFoldDB" id="A0AAJ1E4T4"/>
<dbReference type="RefSeq" id="WP_216311380.1">
    <property type="nucleotide sequence ID" value="NZ_JAEEFW010000009.1"/>
</dbReference>
<sequence>MTVIALINPETDPHLIADCLISADGEDRRDKQLVWLPSLGLIRTGWQEPKGPWHIVRMGRKTIILPNNGGILAFAGDCKSAFEFWISLSDTINNKHGYNPDARVDSGLIDLVLSGMGVAALKFHMLGVLIDEGGVRRPFIHNSEKIVETSNFGTCYFAGSGTNKLSAAVISEDERHSAISDWPWNKISPTEELVESLCSTMLYFESDARYNINPDTPLSDRFGGFYEWYGVKENGIRFMPTRIDLNLLVENDKLFVTRLHLYEPIQPRDPKKTIFKGQQAVLSVLTFCSKLIEIPVEDLFKDKLEITVKQVDAVLIERMFASYDRPSNIDPRFSGIVPTEVLADSFADPVEIRRVRLVISMNGNGIAKGLTKIDDDFALANIVHQDGNTIITLFEGTTMNVVDLISRHST</sequence>
<dbReference type="EMBL" id="JAEEFW010000009">
    <property type="protein sequence ID" value="MBU4636278.1"/>
    <property type="molecule type" value="Genomic_DNA"/>
</dbReference>
<gene>
    <name evidence="1" type="ORF">I8747_26040</name>
</gene>
<comment type="caution">
    <text evidence="1">The sequence shown here is derived from an EMBL/GenBank/DDBJ whole genome shotgun (WGS) entry which is preliminary data.</text>
</comment>
<protein>
    <submittedName>
        <fullName evidence="1">Uncharacterized protein</fullName>
    </submittedName>
</protein>
<proteinExistence type="predicted"/>
<organism evidence="1 2">
    <name type="scientific">Pseudomonas chlororaphis subsp. aurantiaca</name>
    <dbReference type="NCBI Taxonomy" id="86192"/>
    <lineage>
        <taxon>Bacteria</taxon>
        <taxon>Pseudomonadati</taxon>
        <taxon>Pseudomonadota</taxon>
        <taxon>Gammaproteobacteria</taxon>
        <taxon>Pseudomonadales</taxon>
        <taxon>Pseudomonadaceae</taxon>
        <taxon>Pseudomonas</taxon>
    </lineage>
</organism>
<evidence type="ECO:0000313" key="2">
    <source>
        <dbReference type="Proteomes" id="UP000787568"/>
    </source>
</evidence>
<name>A0AAJ1E4T4_9PSED</name>
<accession>A0AAJ1E4T4</accession>
<dbReference type="Proteomes" id="UP000787568">
    <property type="component" value="Unassembled WGS sequence"/>
</dbReference>
<evidence type="ECO:0000313" key="1">
    <source>
        <dbReference type="EMBL" id="MBU4636278.1"/>
    </source>
</evidence>
<reference evidence="1" key="1">
    <citation type="submission" date="2020-12" db="EMBL/GenBank/DDBJ databases">
        <title>Generalized mutagenesis with transposon Tn5. A laboratory procedure for the identification of genes responsible for a bacterial phenotype and its regulation, illustrated with phenazine production in Pseudomonas chlororaphis.</title>
        <authorList>
            <person name="Muzio F."/>
            <person name="Sobrero P."/>
            <person name="Agaras B."/>
            <person name="Valverde C."/>
        </authorList>
    </citation>
    <scope>NUCLEOTIDE SEQUENCE</scope>
    <source>
        <strain evidence="1">SMMP3</strain>
    </source>
</reference>